<feature type="transmembrane region" description="Helical" evidence="12">
    <location>
        <begin position="98"/>
        <end position="120"/>
    </location>
</feature>
<feature type="transmembrane region" description="Helical" evidence="12">
    <location>
        <begin position="197"/>
        <end position="216"/>
    </location>
</feature>
<dbReference type="GO" id="GO:0004984">
    <property type="term" value="F:olfactory receptor activity"/>
    <property type="evidence" value="ECO:0007669"/>
    <property type="project" value="InterPro"/>
</dbReference>
<comment type="subcellular location">
    <subcellularLocation>
        <location evidence="1 12">Cell membrane</location>
        <topology evidence="1 12">Multi-pass membrane protein</topology>
    </subcellularLocation>
</comment>
<evidence type="ECO:0000256" key="8">
    <source>
        <dbReference type="ARBA" id="ARBA00023136"/>
    </source>
</evidence>
<dbReference type="Pfam" id="PF13853">
    <property type="entry name" value="7tm_4"/>
    <property type="match status" value="1"/>
</dbReference>
<evidence type="ECO:0000256" key="11">
    <source>
        <dbReference type="RuleBase" id="RU000688"/>
    </source>
</evidence>
<dbReference type="GO" id="GO:0005886">
    <property type="term" value="C:plasma membrane"/>
    <property type="evidence" value="ECO:0007669"/>
    <property type="project" value="UniProtKB-SubCell"/>
</dbReference>
<evidence type="ECO:0000256" key="10">
    <source>
        <dbReference type="ARBA" id="ARBA00023224"/>
    </source>
</evidence>
<keyword evidence="6 12" id="KW-1133">Transmembrane helix</keyword>
<dbReference type="Gene3D" id="1.20.1070.10">
    <property type="entry name" value="Rhodopsin 7-helix transmembrane proteins"/>
    <property type="match status" value="1"/>
</dbReference>
<protein>
    <recommendedName>
        <fullName evidence="12">Olfactory receptor</fullName>
    </recommendedName>
</protein>
<dbReference type="SUPFAM" id="SSF81321">
    <property type="entry name" value="Family A G protein-coupled receptor-like"/>
    <property type="match status" value="1"/>
</dbReference>
<feature type="transmembrane region" description="Helical" evidence="12">
    <location>
        <begin position="132"/>
        <end position="152"/>
    </location>
</feature>
<keyword evidence="9 11" id="KW-0675">Receptor</keyword>
<evidence type="ECO:0000256" key="5">
    <source>
        <dbReference type="ARBA" id="ARBA00022725"/>
    </source>
</evidence>
<evidence type="ECO:0000313" key="14">
    <source>
        <dbReference type="Ensembl" id="ENSCCNP00000003405.1"/>
    </source>
</evidence>
<feature type="transmembrane region" description="Helical" evidence="12">
    <location>
        <begin position="272"/>
        <end position="292"/>
    </location>
</feature>
<keyword evidence="7 11" id="KW-0297">G-protein coupled receptor</keyword>
<feature type="transmembrane region" description="Helical" evidence="12">
    <location>
        <begin position="26"/>
        <end position="47"/>
    </location>
</feature>
<evidence type="ECO:0000256" key="4">
    <source>
        <dbReference type="ARBA" id="ARBA00022692"/>
    </source>
</evidence>
<name>A0A8C0VZI9_CASCN</name>
<keyword evidence="5 12" id="KW-0552">Olfaction</keyword>
<gene>
    <name evidence="14" type="primary">LOC109676073</name>
</gene>
<keyword evidence="8 12" id="KW-0472">Membrane</keyword>
<evidence type="ECO:0000256" key="7">
    <source>
        <dbReference type="ARBA" id="ARBA00023040"/>
    </source>
</evidence>
<evidence type="ECO:0000256" key="1">
    <source>
        <dbReference type="ARBA" id="ARBA00004651"/>
    </source>
</evidence>
<feature type="transmembrane region" description="Helical" evidence="12">
    <location>
        <begin position="237"/>
        <end position="260"/>
    </location>
</feature>
<dbReference type="PROSITE" id="PS00237">
    <property type="entry name" value="G_PROTEIN_RECEP_F1_1"/>
    <property type="match status" value="1"/>
</dbReference>
<evidence type="ECO:0000256" key="2">
    <source>
        <dbReference type="ARBA" id="ARBA00022475"/>
    </source>
</evidence>
<proteinExistence type="inferred from homology"/>
<dbReference type="Ensembl" id="ENSCCNT00000004472.1">
    <property type="protein sequence ID" value="ENSCCNP00000003405.1"/>
    <property type="gene ID" value="ENSCCNG00000003650.1"/>
</dbReference>
<dbReference type="GO" id="GO:0004930">
    <property type="term" value="F:G protein-coupled receptor activity"/>
    <property type="evidence" value="ECO:0007669"/>
    <property type="project" value="UniProtKB-KW"/>
</dbReference>
<reference evidence="14" key="1">
    <citation type="submission" date="2023-09" db="UniProtKB">
        <authorList>
            <consortium name="Ensembl"/>
        </authorList>
    </citation>
    <scope>IDENTIFICATION</scope>
</reference>
<organism evidence="14">
    <name type="scientific">Castor canadensis</name>
    <name type="common">American beaver</name>
    <dbReference type="NCBI Taxonomy" id="51338"/>
    <lineage>
        <taxon>Eukaryota</taxon>
        <taxon>Metazoa</taxon>
        <taxon>Chordata</taxon>
        <taxon>Craniata</taxon>
        <taxon>Vertebrata</taxon>
        <taxon>Euteleostomi</taxon>
        <taxon>Mammalia</taxon>
        <taxon>Eutheria</taxon>
        <taxon>Euarchontoglires</taxon>
        <taxon>Glires</taxon>
        <taxon>Rodentia</taxon>
        <taxon>Castorimorpha</taxon>
        <taxon>Castoridae</taxon>
        <taxon>Castor</taxon>
    </lineage>
</organism>
<comment type="similarity">
    <text evidence="11">Belongs to the G-protein coupled receptor 1 family.</text>
</comment>
<dbReference type="InterPro" id="IPR000725">
    <property type="entry name" value="Olfact_rcpt"/>
</dbReference>
<sequence length="322" mass="36519">VESTNDTRISEFLLLGLSNDPEKQSFMFELFLSMYLLTMLGNLLIILATISDSHLLTPMYFFLHNLSLLDICFTSSTVPKMLVNIQTHSKVIRYEGCIVQIYFFTLFVGLDNFLLAVMAYDRFVAICHPLHCTVIMNPQLCGLLVLVSWIISDLNSFVQSFMVLHLSFCTNLEIPHFFCETHQLVHLAYSDTFLNNMVLYFATVLQGGGPLTGILYSYCKTVSSIRAISSAQGKYKAFSTCASHLSVVFLFYSTFLGVYLSSSVNQNSHLSATASVMYTVVTPMLNPFIYSLRNKEIKRALKTLFERLTMKDLIILDLKKCY</sequence>
<dbReference type="PRINTS" id="PR00245">
    <property type="entry name" value="OLFACTORYR"/>
</dbReference>
<dbReference type="PRINTS" id="PR00237">
    <property type="entry name" value="GPCRRHODOPSN"/>
</dbReference>
<dbReference type="PROSITE" id="PS50262">
    <property type="entry name" value="G_PROTEIN_RECEP_F1_2"/>
    <property type="match status" value="1"/>
</dbReference>
<evidence type="ECO:0000256" key="9">
    <source>
        <dbReference type="ARBA" id="ARBA00023170"/>
    </source>
</evidence>
<dbReference type="InterPro" id="IPR000276">
    <property type="entry name" value="GPCR_Rhodpsn"/>
</dbReference>
<evidence type="ECO:0000256" key="3">
    <source>
        <dbReference type="ARBA" id="ARBA00022606"/>
    </source>
</evidence>
<evidence type="ECO:0000259" key="13">
    <source>
        <dbReference type="PROSITE" id="PS50262"/>
    </source>
</evidence>
<dbReference type="CDD" id="cd15234">
    <property type="entry name" value="7tmA_OR7-like"/>
    <property type="match status" value="1"/>
</dbReference>
<accession>A0A8C0VZI9</accession>
<dbReference type="AlphaFoldDB" id="A0A8C0VZI9"/>
<keyword evidence="3 12" id="KW-0716">Sensory transduction</keyword>
<dbReference type="PANTHER" id="PTHR48001">
    <property type="entry name" value="OLFACTORY RECEPTOR"/>
    <property type="match status" value="1"/>
</dbReference>
<evidence type="ECO:0000256" key="6">
    <source>
        <dbReference type="ARBA" id="ARBA00022989"/>
    </source>
</evidence>
<dbReference type="InterPro" id="IPR017452">
    <property type="entry name" value="GPCR_Rhodpsn_7TM"/>
</dbReference>
<keyword evidence="10 11" id="KW-0807">Transducer</keyword>
<dbReference type="FunFam" id="1.20.1070.10:FF:000009">
    <property type="entry name" value="Olfactory receptor"/>
    <property type="match status" value="1"/>
</dbReference>
<keyword evidence="4 11" id="KW-0812">Transmembrane</keyword>
<keyword evidence="2 12" id="KW-1003">Cell membrane</keyword>
<evidence type="ECO:0000256" key="12">
    <source>
        <dbReference type="RuleBase" id="RU363047"/>
    </source>
</evidence>
<feature type="transmembrane region" description="Helical" evidence="12">
    <location>
        <begin position="59"/>
        <end position="78"/>
    </location>
</feature>
<feature type="domain" description="G-protein coupled receptors family 1 profile" evidence="13">
    <location>
        <begin position="41"/>
        <end position="290"/>
    </location>
</feature>